<dbReference type="EMBL" id="JBFOLJ010000020">
    <property type="protein sequence ID" value="KAL2462605.1"/>
    <property type="molecule type" value="Genomic_DNA"/>
</dbReference>
<sequence>MSMTVATFPNHPAKITHHRLQTVCFIGFFEKYKELAKYNVRELTSPKVSQSPQKLIRTFNFNAPIEQATQLHSCEKIGSHIEKTEKGARQVNLVLNSAKETEGQS</sequence>
<organism evidence="1 2">
    <name type="scientific">Forsythia ovata</name>
    <dbReference type="NCBI Taxonomy" id="205694"/>
    <lineage>
        <taxon>Eukaryota</taxon>
        <taxon>Viridiplantae</taxon>
        <taxon>Streptophyta</taxon>
        <taxon>Embryophyta</taxon>
        <taxon>Tracheophyta</taxon>
        <taxon>Spermatophyta</taxon>
        <taxon>Magnoliopsida</taxon>
        <taxon>eudicotyledons</taxon>
        <taxon>Gunneridae</taxon>
        <taxon>Pentapetalae</taxon>
        <taxon>asterids</taxon>
        <taxon>lamiids</taxon>
        <taxon>Lamiales</taxon>
        <taxon>Oleaceae</taxon>
        <taxon>Forsythieae</taxon>
        <taxon>Forsythia</taxon>
    </lineage>
</organism>
<comment type="caution">
    <text evidence="1">The sequence shown here is derived from an EMBL/GenBank/DDBJ whole genome shotgun (WGS) entry which is preliminary data.</text>
</comment>
<evidence type="ECO:0000313" key="2">
    <source>
        <dbReference type="Proteomes" id="UP001604277"/>
    </source>
</evidence>
<reference evidence="2" key="1">
    <citation type="submission" date="2024-07" db="EMBL/GenBank/DDBJ databases">
        <title>Two chromosome-level genome assemblies of Korean endemic species Abeliophyllum distichum and Forsythia ovata (Oleaceae).</title>
        <authorList>
            <person name="Jang H."/>
        </authorList>
    </citation>
    <scope>NUCLEOTIDE SEQUENCE [LARGE SCALE GENOMIC DNA]</scope>
</reference>
<accession>A0ABD1PFC5</accession>
<proteinExistence type="predicted"/>
<keyword evidence="2" id="KW-1185">Reference proteome</keyword>
<evidence type="ECO:0000313" key="1">
    <source>
        <dbReference type="EMBL" id="KAL2462605.1"/>
    </source>
</evidence>
<name>A0ABD1PFC5_9LAMI</name>
<protein>
    <submittedName>
        <fullName evidence="1">Uncharacterized protein</fullName>
    </submittedName>
</protein>
<dbReference type="AlphaFoldDB" id="A0ABD1PFC5"/>
<dbReference type="Proteomes" id="UP001604277">
    <property type="component" value="Unassembled WGS sequence"/>
</dbReference>
<gene>
    <name evidence="1" type="ORF">Fot_53842</name>
</gene>